<protein>
    <recommendedName>
        <fullName evidence="3">Glycosyl transferase family 28 C-terminal domain-containing protein</fullName>
    </recommendedName>
</protein>
<dbReference type="RefSeq" id="WP_173077668.1">
    <property type="nucleotide sequence ID" value="NZ_BAABJB010000024.1"/>
</dbReference>
<reference evidence="1 2" key="1">
    <citation type="submission" date="2020-03" db="EMBL/GenBank/DDBJ databases">
        <title>Whole genome shotgun sequence of Phytohabitans rumicis NBRC 108638.</title>
        <authorList>
            <person name="Komaki H."/>
            <person name="Tamura T."/>
        </authorList>
    </citation>
    <scope>NUCLEOTIDE SEQUENCE [LARGE SCALE GENOMIC DNA]</scope>
    <source>
        <strain evidence="1 2">NBRC 108638</strain>
    </source>
</reference>
<organism evidence="1 2">
    <name type="scientific">Phytohabitans rumicis</name>
    <dbReference type="NCBI Taxonomy" id="1076125"/>
    <lineage>
        <taxon>Bacteria</taxon>
        <taxon>Bacillati</taxon>
        <taxon>Actinomycetota</taxon>
        <taxon>Actinomycetes</taxon>
        <taxon>Micromonosporales</taxon>
        <taxon>Micromonosporaceae</taxon>
    </lineage>
</organism>
<reference evidence="1 2" key="2">
    <citation type="submission" date="2020-03" db="EMBL/GenBank/DDBJ databases">
        <authorList>
            <person name="Ichikawa N."/>
            <person name="Kimura A."/>
            <person name="Kitahashi Y."/>
            <person name="Uohara A."/>
        </authorList>
    </citation>
    <scope>NUCLEOTIDE SEQUENCE [LARGE SCALE GENOMIC DNA]</scope>
    <source>
        <strain evidence="1 2">NBRC 108638</strain>
    </source>
</reference>
<evidence type="ECO:0000313" key="2">
    <source>
        <dbReference type="Proteomes" id="UP000482960"/>
    </source>
</evidence>
<evidence type="ECO:0008006" key="3">
    <source>
        <dbReference type="Google" id="ProtNLM"/>
    </source>
</evidence>
<dbReference type="AlphaFoldDB" id="A0A6V8L8G1"/>
<evidence type="ECO:0000313" key="1">
    <source>
        <dbReference type="EMBL" id="GFJ90287.1"/>
    </source>
</evidence>
<dbReference type="Gene3D" id="3.40.50.2000">
    <property type="entry name" value="Glycogen Phosphorylase B"/>
    <property type="match status" value="1"/>
</dbReference>
<name>A0A6V8L8G1_9ACTN</name>
<comment type="caution">
    <text evidence="1">The sequence shown here is derived from an EMBL/GenBank/DDBJ whole genome shotgun (WGS) entry which is preliminary data.</text>
</comment>
<dbReference type="Proteomes" id="UP000482960">
    <property type="component" value="Unassembled WGS sequence"/>
</dbReference>
<accession>A0A6V8L8G1</accession>
<dbReference type="EMBL" id="BLPG01000001">
    <property type="protein sequence ID" value="GFJ90287.1"/>
    <property type="molecule type" value="Genomic_DNA"/>
</dbReference>
<gene>
    <name evidence="1" type="ORF">Prum_039290</name>
</gene>
<proteinExistence type="predicted"/>
<keyword evidence="2" id="KW-1185">Reference proteome</keyword>
<dbReference type="SUPFAM" id="SSF53756">
    <property type="entry name" value="UDP-Glycosyltransferase/glycogen phosphorylase"/>
    <property type="match status" value="1"/>
</dbReference>
<sequence>MRNAVFLVKNGIGFGHIRRALLIAEAVQDAGRLRPIVISQASSLALYRNTPVRVINFPLLHRVPSAIAEDLYTDLLDRLLDRLDPAVAIEDTYPDARYRRLPALADRPRLLVMRRLDGLSFDQIRQRGDFAHYDQVLIAQEHEAFLQEGHSGDSLAAVESSGRFTFVGNIARAPARDEVAAVRSAYVPNGAPLVVVNGGAGGDQMPDGYGDRLFSACQAIAAALADEGHPARFVLVTGPYYAGRPLHETATVTVRRFEPHLPALLAAADVAVIKPGNNALSEALAGRGQLVLVPDVSFMEGLDEHAHRIAAQFGGAVGAPDRSSLEALIRDALTRQPRTARLPASATALEAVVRAIHHRAEPTRPPELPPKLLLLVLIAPASIEPDKLRAQLPETLRNAAVLDSRQDGVGVVGLASLSRSGQPATVPGRPVAALVDCDPGAVPPQAIVDHGIRLLIQRSPSPAAERWLRQRPPSPALLSVSAESINASTNRPDAFQRRTARLLRSTAAAVVLLDLGAQPEAEVADYLTTIGGWAARQPLRLTGVDAVLAEQADHLLRG</sequence>